<feature type="domain" description="General stress protein FMN-binding split barrel" evidence="1">
    <location>
        <begin position="8"/>
        <end position="155"/>
    </location>
</feature>
<dbReference type="Proteomes" id="UP001265550">
    <property type="component" value="Unassembled WGS sequence"/>
</dbReference>
<evidence type="ECO:0000313" key="3">
    <source>
        <dbReference type="Proteomes" id="UP001265550"/>
    </source>
</evidence>
<name>A0ABU1VEV5_9BURK</name>
<accession>A0ABU1VEV5</accession>
<dbReference type="InterPro" id="IPR012349">
    <property type="entry name" value="Split_barrel_FMN-bd"/>
</dbReference>
<organism evidence="2 3">
    <name type="scientific">Hydrogenophaga laconesensis</name>
    <dbReference type="NCBI Taxonomy" id="1805971"/>
    <lineage>
        <taxon>Bacteria</taxon>
        <taxon>Pseudomonadati</taxon>
        <taxon>Pseudomonadota</taxon>
        <taxon>Betaproteobacteria</taxon>
        <taxon>Burkholderiales</taxon>
        <taxon>Comamonadaceae</taxon>
        <taxon>Hydrogenophaga</taxon>
    </lineage>
</organism>
<proteinExistence type="predicted"/>
<evidence type="ECO:0000313" key="2">
    <source>
        <dbReference type="EMBL" id="MDR7095992.1"/>
    </source>
</evidence>
<reference evidence="2 3" key="1">
    <citation type="submission" date="2023-07" db="EMBL/GenBank/DDBJ databases">
        <title>Sorghum-associated microbial communities from plants grown in Nebraska, USA.</title>
        <authorList>
            <person name="Schachtman D."/>
        </authorList>
    </citation>
    <scope>NUCLEOTIDE SEQUENCE [LARGE SCALE GENOMIC DNA]</scope>
    <source>
        <strain evidence="2 3">BE240</strain>
    </source>
</reference>
<protein>
    <submittedName>
        <fullName evidence="2">General stress protein 26</fullName>
    </submittedName>
</protein>
<keyword evidence="3" id="KW-1185">Reference proteome</keyword>
<dbReference type="EMBL" id="JAVDWE010000011">
    <property type="protein sequence ID" value="MDR7095992.1"/>
    <property type="molecule type" value="Genomic_DNA"/>
</dbReference>
<sequence length="169" mass="18670">MSDKDASLESLRDMIKDIRFAMFTTRSHRAHHAGHLHSRPMTTQKVGVDEGTLWFFMSRKGDPVADIAADPVVNVNYADPDKDTYVSVSGTARVVNDPAKVRALWNKAVEAWFPKGPDDPDVALVAVDIGHAHYWDIKENKLVQLLAMTKAVIVGGVPRLGESVEVPVR</sequence>
<dbReference type="InterPro" id="IPR038725">
    <property type="entry name" value="YdaG_split_barrel_FMN-bd"/>
</dbReference>
<dbReference type="PANTHER" id="PTHR34818:SF1">
    <property type="entry name" value="PROTEIN BLI-3"/>
    <property type="match status" value="1"/>
</dbReference>
<dbReference type="RefSeq" id="WP_204734668.1">
    <property type="nucleotide sequence ID" value="NZ_JAVDWE010000011.1"/>
</dbReference>
<dbReference type="InterPro" id="IPR052917">
    <property type="entry name" value="Stress-Dev_Protein"/>
</dbReference>
<dbReference type="Gene3D" id="2.30.110.10">
    <property type="entry name" value="Electron Transport, Fmn-binding Protein, Chain A"/>
    <property type="match status" value="1"/>
</dbReference>
<dbReference type="PANTHER" id="PTHR34818">
    <property type="entry name" value="PROTEIN BLI-3"/>
    <property type="match status" value="1"/>
</dbReference>
<evidence type="ECO:0000259" key="1">
    <source>
        <dbReference type="Pfam" id="PF16242"/>
    </source>
</evidence>
<comment type="caution">
    <text evidence="2">The sequence shown here is derived from an EMBL/GenBank/DDBJ whole genome shotgun (WGS) entry which is preliminary data.</text>
</comment>
<dbReference type="SUPFAM" id="SSF50475">
    <property type="entry name" value="FMN-binding split barrel"/>
    <property type="match status" value="1"/>
</dbReference>
<dbReference type="Pfam" id="PF16242">
    <property type="entry name" value="Pyrid_ox_like"/>
    <property type="match status" value="1"/>
</dbReference>
<gene>
    <name evidence="2" type="ORF">J2X09_003745</name>
</gene>